<feature type="compositionally biased region" description="Pro residues" evidence="6">
    <location>
        <begin position="314"/>
        <end position="323"/>
    </location>
</feature>
<dbReference type="OrthoDB" id="6159439at2759"/>
<feature type="region of interest" description="Disordered" evidence="6">
    <location>
        <begin position="84"/>
        <end position="107"/>
    </location>
</feature>
<feature type="region of interest" description="Disordered" evidence="6">
    <location>
        <begin position="289"/>
        <end position="401"/>
    </location>
</feature>
<evidence type="ECO:0000313" key="8">
    <source>
        <dbReference type="EMBL" id="KAJ1730687.1"/>
    </source>
</evidence>
<dbReference type="GO" id="GO:0000981">
    <property type="term" value="F:DNA-binding transcription factor activity, RNA polymerase II-specific"/>
    <property type="evidence" value="ECO:0007669"/>
    <property type="project" value="InterPro"/>
</dbReference>
<feature type="region of interest" description="Disordered" evidence="6">
    <location>
        <begin position="226"/>
        <end position="258"/>
    </location>
</feature>
<dbReference type="GO" id="GO:1990837">
    <property type="term" value="F:sequence-specific double-stranded DNA binding"/>
    <property type="evidence" value="ECO:0007669"/>
    <property type="project" value="TreeGrafter"/>
</dbReference>
<dbReference type="EMBL" id="JANBOI010000420">
    <property type="protein sequence ID" value="KAJ1730687.1"/>
    <property type="molecule type" value="Genomic_DNA"/>
</dbReference>
<keyword evidence="2 4" id="KW-0371">Homeobox</keyword>
<dbReference type="InterPro" id="IPR001356">
    <property type="entry name" value="HD"/>
</dbReference>
<dbReference type="CDD" id="cd00086">
    <property type="entry name" value="homeodomain"/>
    <property type="match status" value="1"/>
</dbReference>
<dbReference type="PROSITE" id="PS00027">
    <property type="entry name" value="HOMEOBOX_1"/>
    <property type="match status" value="1"/>
</dbReference>
<dbReference type="Pfam" id="PF00046">
    <property type="entry name" value="Homeodomain"/>
    <property type="match status" value="1"/>
</dbReference>
<dbReference type="SUPFAM" id="SSF46689">
    <property type="entry name" value="Homeodomain-like"/>
    <property type="match status" value="1"/>
</dbReference>
<feature type="DNA-binding region" description="Homeobox" evidence="4">
    <location>
        <begin position="102"/>
        <end position="161"/>
    </location>
</feature>
<evidence type="ECO:0000256" key="3">
    <source>
        <dbReference type="ARBA" id="ARBA00023242"/>
    </source>
</evidence>
<evidence type="ECO:0000259" key="7">
    <source>
        <dbReference type="PROSITE" id="PS50071"/>
    </source>
</evidence>
<keyword evidence="9" id="KW-1185">Reference proteome</keyword>
<name>A0A9W7Y7I3_9FUNG</name>
<accession>A0A9W7Y7I3</accession>
<comment type="subcellular location">
    <subcellularLocation>
        <location evidence="4 5">Nucleus</location>
    </subcellularLocation>
</comment>
<feature type="region of interest" description="Disordered" evidence="6">
    <location>
        <begin position="511"/>
        <end position="537"/>
    </location>
</feature>
<sequence length="537" mass="56479">MQRSPYSREATDISDQELRQILESENISGLPASYCLVPHYDGQMPLPQNTLWQHPIAPLVASGQGGAGAGAAAGPALLASAGAAGTQRPVSASSAAGGEPTRRRTRTTLTPYQLRVLFRVWERTQYPSSDLRFRLATNLMMTPRNVQIWFQNQRQKTKERAEMRRRTHSPSTSAAPATGVAGVQRPSARAFQQQPLASSVARMADAHAHGGYPGAAGTAGLPLSEVTFHYTHGPPPPPPAITLPPPPPPHSHMAAPPLSPHRVQRYREPALVLGALHMYSPPTLYPHAFSQPPPHLPGHMSAPYSHPRPSHPTHLPPSQPPPPRAHDSLSHLHRQRHASQPQVPRHVSRHVPPPPVFVPGNGSALDESPTGAVRRHMPPPAVPNAAAEQHSSRQKSPPSPLVLGALRLSPVMTPSLSSLNMDSPMVAAGAVPHAAPESPASRRVQLAEILNPAPAPVVTGNDGCGGAAEPAAAGMEPRSGEGQLGPLPSLETVLAGVQASTSSARASVDSCAPAASAALDPSGAGATATASDKWRPW</sequence>
<feature type="compositionally biased region" description="Pro residues" evidence="6">
    <location>
        <begin position="233"/>
        <end position="250"/>
    </location>
</feature>
<evidence type="ECO:0000313" key="9">
    <source>
        <dbReference type="Proteomes" id="UP001143981"/>
    </source>
</evidence>
<dbReference type="AlphaFoldDB" id="A0A9W7Y7I3"/>
<proteinExistence type="predicted"/>
<evidence type="ECO:0000256" key="1">
    <source>
        <dbReference type="ARBA" id="ARBA00023125"/>
    </source>
</evidence>
<keyword evidence="3 4" id="KW-0539">Nucleus</keyword>
<dbReference type="InterPro" id="IPR017970">
    <property type="entry name" value="Homeobox_CS"/>
</dbReference>
<dbReference type="SMART" id="SM00389">
    <property type="entry name" value="HOX"/>
    <property type="match status" value="1"/>
</dbReference>
<dbReference type="GO" id="GO:0005634">
    <property type="term" value="C:nucleus"/>
    <property type="evidence" value="ECO:0007669"/>
    <property type="project" value="UniProtKB-SubCell"/>
</dbReference>
<evidence type="ECO:0000256" key="5">
    <source>
        <dbReference type="RuleBase" id="RU000682"/>
    </source>
</evidence>
<dbReference type="InterPro" id="IPR009057">
    <property type="entry name" value="Homeodomain-like_sf"/>
</dbReference>
<dbReference type="PANTHER" id="PTHR46255">
    <property type="entry name" value="SHORT STATURE HOMEOBOX"/>
    <property type="match status" value="1"/>
</dbReference>
<feature type="region of interest" description="Disordered" evidence="6">
    <location>
        <begin position="153"/>
        <end position="196"/>
    </location>
</feature>
<protein>
    <recommendedName>
        <fullName evidence="7">Homeobox domain-containing protein</fullName>
    </recommendedName>
</protein>
<dbReference type="InterPro" id="IPR052631">
    <property type="entry name" value="Paired_homeobox_Bicoid"/>
</dbReference>
<dbReference type="PANTHER" id="PTHR46255:SF3">
    <property type="entry name" value="HOMEOBOX DOMAIN-CONTAINING PROTEIN"/>
    <property type="match status" value="1"/>
</dbReference>
<dbReference type="PROSITE" id="PS50071">
    <property type="entry name" value="HOMEOBOX_2"/>
    <property type="match status" value="1"/>
</dbReference>
<dbReference type="Gene3D" id="1.10.10.60">
    <property type="entry name" value="Homeodomain-like"/>
    <property type="match status" value="1"/>
</dbReference>
<reference evidence="8" key="1">
    <citation type="submission" date="2022-07" db="EMBL/GenBank/DDBJ databases">
        <title>Phylogenomic reconstructions and comparative analyses of Kickxellomycotina fungi.</title>
        <authorList>
            <person name="Reynolds N.K."/>
            <person name="Stajich J.E."/>
            <person name="Barry K."/>
            <person name="Grigoriev I.V."/>
            <person name="Crous P."/>
            <person name="Smith M.E."/>
        </authorList>
    </citation>
    <scope>NUCLEOTIDE SEQUENCE</scope>
    <source>
        <strain evidence="8">BCRC 34381</strain>
    </source>
</reference>
<keyword evidence="1 4" id="KW-0238">DNA-binding</keyword>
<evidence type="ECO:0000256" key="4">
    <source>
        <dbReference type="PROSITE-ProRule" id="PRU00108"/>
    </source>
</evidence>
<organism evidence="8 9">
    <name type="scientific">Coemansia biformis</name>
    <dbReference type="NCBI Taxonomy" id="1286918"/>
    <lineage>
        <taxon>Eukaryota</taxon>
        <taxon>Fungi</taxon>
        <taxon>Fungi incertae sedis</taxon>
        <taxon>Zoopagomycota</taxon>
        <taxon>Kickxellomycotina</taxon>
        <taxon>Kickxellomycetes</taxon>
        <taxon>Kickxellales</taxon>
        <taxon>Kickxellaceae</taxon>
        <taxon>Coemansia</taxon>
    </lineage>
</organism>
<evidence type="ECO:0000256" key="2">
    <source>
        <dbReference type="ARBA" id="ARBA00023155"/>
    </source>
</evidence>
<dbReference type="Proteomes" id="UP001143981">
    <property type="component" value="Unassembled WGS sequence"/>
</dbReference>
<feature type="domain" description="Homeobox" evidence="7">
    <location>
        <begin position="100"/>
        <end position="160"/>
    </location>
</feature>
<gene>
    <name evidence="8" type="ORF">LPJ61_002887</name>
</gene>
<comment type="caution">
    <text evidence="8">The sequence shown here is derived from an EMBL/GenBank/DDBJ whole genome shotgun (WGS) entry which is preliminary data.</text>
</comment>
<evidence type="ECO:0000256" key="6">
    <source>
        <dbReference type="SAM" id="MobiDB-lite"/>
    </source>
</evidence>